<accession>A0A183C1W0</accession>
<reference evidence="1" key="1">
    <citation type="submission" date="2013-12" db="EMBL/GenBank/DDBJ databases">
        <authorList>
            <person name="Aslett M."/>
        </authorList>
    </citation>
    <scope>NUCLEOTIDE SEQUENCE [LARGE SCALE GENOMIC DNA]</scope>
    <source>
        <strain evidence="1">Lindley</strain>
    </source>
</reference>
<dbReference type="WBParaSite" id="GPLIN_000685400">
    <property type="protein sequence ID" value="GPLIN_000685400"/>
    <property type="gene ID" value="GPLIN_000685400"/>
</dbReference>
<evidence type="ECO:0000313" key="2">
    <source>
        <dbReference type="WBParaSite" id="GPLIN_000685400"/>
    </source>
</evidence>
<sequence>MERLFPCVSLRAGTKIKANFGSTNNTDEIFVCDDVWHGVFPFFGPFDVGLKMALINDRFDRLVDVHFKSRKWSLGRLQIRRATDGNGAQIVNVRSGKRLPIPQGPLPNKVIGFQRIWINYVDQTGMEFLQRIRRLFDSSGINLCIQTFINQSRSWEAIWHRIWPLINDNICRIYLSSCELGRLRRFSPTVLRDCPKLRLIKAEFEHPQFPADDAGASSAQALAKWLHTPRGDGLPKMMMPRVFLPDEFKVPFADASAPVNFIIRSSSFGRGVKPFKLKNELTGERLTLRRLKNSSSKDWLLVRCPIAREKAKWAMWEKEAKKLNRFGGVFEFQWNRIDINLDDNGGIGDG</sequence>
<dbReference type="AlphaFoldDB" id="A0A183C1W0"/>
<organism evidence="1 2">
    <name type="scientific">Globodera pallida</name>
    <name type="common">Potato cyst nematode worm</name>
    <name type="synonym">Heterodera pallida</name>
    <dbReference type="NCBI Taxonomy" id="36090"/>
    <lineage>
        <taxon>Eukaryota</taxon>
        <taxon>Metazoa</taxon>
        <taxon>Ecdysozoa</taxon>
        <taxon>Nematoda</taxon>
        <taxon>Chromadorea</taxon>
        <taxon>Rhabditida</taxon>
        <taxon>Tylenchina</taxon>
        <taxon>Tylenchomorpha</taxon>
        <taxon>Tylenchoidea</taxon>
        <taxon>Heteroderidae</taxon>
        <taxon>Heteroderinae</taxon>
        <taxon>Globodera</taxon>
    </lineage>
</organism>
<protein>
    <submittedName>
        <fullName evidence="2">F-box family protein</fullName>
    </submittedName>
</protein>
<reference evidence="2" key="3">
    <citation type="submission" date="2016-06" db="UniProtKB">
        <authorList>
            <consortium name="WormBaseParasite"/>
        </authorList>
    </citation>
    <scope>IDENTIFICATION</scope>
</reference>
<reference evidence="1" key="2">
    <citation type="submission" date="2014-05" db="EMBL/GenBank/DDBJ databases">
        <title>The genome and life-stage specific transcriptomes of Globodera pallida elucidate key aspects of plant parasitism by a cyst nematode.</title>
        <authorList>
            <person name="Cotton J.A."/>
            <person name="Lilley C.J."/>
            <person name="Jones L.M."/>
            <person name="Kikuchi T."/>
            <person name="Reid A.J."/>
            <person name="Thorpe P."/>
            <person name="Tsai I.J."/>
            <person name="Beasley H."/>
            <person name="Blok V."/>
            <person name="Cock P.J.A."/>
            <person name="Van den Akker S.E."/>
            <person name="Holroyd N."/>
            <person name="Hunt M."/>
            <person name="Mantelin S."/>
            <person name="Naghra H."/>
            <person name="Pain A."/>
            <person name="Palomares-Rius J.E."/>
            <person name="Zarowiecki M."/>
            <person name="Berriman M."/>
            <person name="Jones J.T."/>
            <person name="Urwin P.E."/>
        </authorList>
    </citation>
    <scope>NUCLEOTIDE SEQUENCE [LARGE SCALE GENOMIC DNA]</scope>
    <source>
        <strain evidence="1">Lindley</strain>
    </source>
</reference>
<evidence type="ECO:0000313" key="1">
    <source>
        <dbReference type="Proteomes" id="UP000050741"/>
    </source>
</evidence>
<proteinExistence type="predicted"/>
<name>A0A183C1W0_GLOPA</name>
<dbReference type="Proteomes" id="UP000050741">
    <property type="component" value="Unassembled WGS sequence"/>
</dbReference>
<keyword evidence="1" id="KW-1185">Reference proteome</keyword>